<comment type="caution">
    <text evidence="2">The sequence shown here is derived from an EMBL/GenBank/DDBJ whole genome shotgun (WGS) entry which is preliminary data.</text>
</comment>
<dbReference type="EMBL" id="JAIWYP010000004">
    <property type="protein sequence ID" value="KAH3831152.1"/>
    <property type="molecule type" value="Genomic_DNA"/>
</dbReference>
<gene>
    <name evidence="2" type="ORF">DPMN_104414</name>
</gene>
<accession>A0A9D4HFN7</accession>
<evidence type="ECO:0000256" key="1">
    <source>
        <dbReference type="SAM" id="MobiDB-lite"/>
    </source>
</evidence>
<sequence length="70" mass="7552">MYTTSKAFFMNSRSTHEGCLILDLSAAHVRKVIPTGMKPSSQATATLSPGVRGSRAIRRPLPRIGKASHT</sequence>
<protein>
    <submittedName>
        <fullName evidence="2">Uncharacterized protein</fullName>
    </submittedName>
</protein>
<reference evidence="2" key="2">
    <citation type="submission" date="2020-11" db="EMBL/GenBank/DDBJ databases">
        <authorList>
            <person name="McCartney M.A."/>
            <person name="Auch B."/>
            <person name="Kono T."/>
            <person name="Mallez S."/>
            <person name="Becker A."/>
            <person name="Gohl D.M."/>
            <person name="Silverstein K.A.T."/>
            <person name="Koren S."/>
            <person name="Bechman K.B."/>
            <person name="Herman A."/>
            <person name="Abrahante J.E."/>
            <person name="Garbe J."/>
        </authorList>
    </citation>
    <scope>NUCLEOTIDE SEQUENCE</scope>
    <source>
        <strain evidence="2">Duluth1</strain>
        <tissue evidence="2">Whole animal</tissue>
    </source>
</reference>
<feature type="compositionally biased region" description="Basic residues" evidence="1">
    <location>
        <begin position="55"/>
        <end position="70"/>
    </location>
</feature>
<evidence type="ECO:0000313" key="2">
    <source>
        <dbReference type="EMBL" id="KAH3831152.1"/>
    </source>
</evidence>
<feature type="region of interest" description="Disordered" evidence="1">
    <location>
        <begin position="38"/>
        <end position="70"/>
    </location>
</feature>
<feature type="compositionally biased region" description="Polar residues" evidence="1">
    <location>
        <begin position="38"/>
        <end position="47"/>
    </location>
</feature>
<dbReference type="AlphaFoldDB" id="A0A9D4HFN7"/>
<evidence type="ECO:0000313" key="3">
    <source>
        <dbReference type="Proteomes" id="UP000828390"/>
    </source>
</evidence>
<keyword evidence="3" id="KW-1185">Reference proteome</keyword>
<reference evidence="2" key="1">
    <citation type="journal article" date="2019" name="bioRxiv">
        <title>The Genome of the Zebra Mussel, Dreissena polymorpha: A Resource for Invasive Species Research.</title>
        <authorList>
            <person name="McCartney M.A."/>
            <person name="Auch B."/>
            <person name="Kono T."/>
            <person name="Mallez S."/>
            <person name="Zhang Y."/>
            <person name="Obille A."/>
            <person name="Becker A."/>
            <person name="Abrahante J.E."/>
            <person name="Garbe J."/>
            <person name="Badalamenti J.P."/>
            <person name="Herman A."/>
            <person name="Mangelson H."/>
            <person name="Liachko I."/>
            <person name="Sullivan S."/>
            <person name="Sone E.D."/>
            <person name="Koren S."/>
            <person name="Silverstein K.A.T."/>
            <person name="Beckman K.B."/>
            <person name="Gohl D.M."/>
        </authorList>
    </citation>
    <scope>NUCLEOTIDE SEQUENCE</scope>
    <source>
        <strain evidence="2">Duluth1</strain>
        <tissue evidence="2">Whole animal</tissue>
    </source>
</reference>
<name>A0A9D4HFN7_DREPO</name>
<proteinExistence type="predicted"/>
<organism evidence="2 3">
    <name type="scientific">Dreissena polymorpha</name>
    <name type="common">Zebra mussel</name>
    <name type="synonym">Mytilus polymorpha</name>
    <dbReference type="NCBI Taxonomy" id="45954"/>
    <lineage>
        <taxon>Eukaryota</taxon>
        <taxon>Metazoa</taxon>
        <taxon>Spiralia</taxon>
        <taxon>Lophotrochozoa</taxon>
        <taxon>Mollusca</taxon>
        <taxon>Bivalvia</taxon>
        <taxon>Autobranchia</taxon>
        <taxon>Heteroconchia</taxon>
        <taxon>Euheterodonta</taxon>
        <taxon>Imparidentia</taxon>
        <taxon>Neoheterodontei</taxon>
        <taxon>Myida</taxon>
        <taxon>Dreissenoidea</taxon>
        <taxon>Dreissenidae</taxon>
        <taxon>Dreissena</taxon>
    </lineage>
</organism>
<dbReference type="Proteomes" id="UP000828390">
    <property type="component" value="Unassembled WGS sequence"/>
</dbReference>